<evidence type="ECO:0000256" key="3">
    <source>
        <dbReference type="ARBA" id="ARBA00022628"/>
    </source>
</evidence>
<dbReference type="InterPro" id="IPR013344">
    <property type="entry name" value="RNR_NrdJ/NrdZ"/>
</dbReference>
<comment type="similarity">
    <text evidence="2 11">Belongs to the ribonucleoside diphosphate reductase class-2 family.</text>
</comment>
<keyword evidence="6 11" id="KW-0560">Oxidoreductase</keyword>
<reference evidence="14 15" key="1">
    <citation type="submission" date="2024-04" db="EMBL/GenBank/DDBJ databases">
        <title>Dissimilatory iodate-reducing microorganisms contribute to the enrichment of iodine in groundwater.</title>
        <authorList>
            <person name="Jiang Z."/>
        </authorList>
    </citation>
    <scope>NUCLEOTIDE SEQUENCE [LARGE SCALE GENOMIC DNA]</scope>
    <source>
        <strain evidence="14 15">NCP973</strain>
        <plasmid evidence="14 15">unnamed1</plasmid>
    </source>
</reference>
<dbReference type="PRINTS" id="PR01183">
    <property type="entry name" value="RIBORDTASEM1"/>
</dbReference>
<evidence type="ECO:0000256" key="4">
    <source>
        <dbReference type="ARBA" id="ARBA00022634"/>
    </source>
</evidence>
<dbReference type="EC" id="1.17.4.1" evidence="11"/>
<dbReference type="Pfam" id="PF00317">
    <property type="entry name" value="Ribonuc_red_lgN"/>
    <property type="match status" value="1"/>
</dbReference>
<keyword evidence="15" id="KW-1185">Reference proteome</keyword>
<evidence type="ECO:0000313" key="14">
    <source>
        <dbReference type="EMBL" id="WZJ23251.1"/>
    </source>
</evidence>
<dbReference type="PANTHER" id="PTHR43371">
    <property type="entry name" value="VITAMIN B12-DEPENDENT RIBONUCLEOTIDE REDUCTASE"/>
    <property type="match status" value="1"/>
</dbReference>
<organism evidence="14 15">
    <name type="scientific">Azonexus hydrophilus</name>
    <dbReference type="NCBI Taxonomy" id="418702"/>
    <lineage>
        <taxon>Bacteria</taxon>
        <taxon>Pseudomonadati</taxon>
        <taxon>Pseudomonadota</taxon>
        <taxon>Betaproteobacteria</taxon>
        <taxon>Rhodocyclales</taxon>
        <taxon>Azonexaceae</taxon>
        <taxon>Azonexus</taxon>
    </lineage>
</organism>
<dbReference type="CDD" id="cd02888">
    <property type="entry name" value="RNR_II_dimer"/>
    <property type="match status" value="1"/>
</dbReference>
<evidence type="ECO:0000259" key="13">
    <source>
        <dbReference type="Pfam" id="PF02867"/>
    </source>
</evidence>
<dbReference type="InterPro" id="IPR050862">
    <property type="entry name" value="RdRp_reductase_class-2"/>
</dbReference>
<dbReference type="InterPro" id="IPR013509">
    <property type="entry name" value="RNR_lsu_N"/>
</dbReference>
<geneLocation type="plasmid" evidence="14 15">
    <name>unnamed1</name>
</geneLocation>
<evidence type="ECO:0000256" key="9">
    <source>
        <dbReference type="ARBA" id="ARBA00023285"/>
    </source>
</evidence>
<dbReference type="RefSeq" id="WP_341744590.1">
    <property type="nucleotide sequence ID" value="NZ_CP151407.1"/>
</dbReference>
<proteinExistence type="inferred from homology"/>
<evidence type="ECO:0000256" key="7">
    <source>
        <dbReference type="ARBA" id="ARBA00023116"/>
    </source>
</evidence>
<dbReference type="SUPFAM" id="SSF51998">
    <property type="entry name" value="PFL-like glycyl radical enzymes"/>
    <property type="match status" value="1"/>
</dbReference>
<dbReference type="Pfam" id="PF02867">
    <property type="entry name" value="Ribonuc_red_lgC"/>
    <property type="match status" value="1"/>
</dbReference>
<evidence type="ECO:0000256" key="6">
    <source>
        <dbReference type="ARBA" id="ARBA00023002"/>
    </source>
</evidence>
<keyword evidence="3 11" id="KW-0846">Cobalamin</keyword>
<protein>
    <recommendedName>
        <fullName evidence="11">Vitamin B12-dependent ribonucleotide reductase</fullName>
        <ecNumber evidence="11">1.17.4.1</ecNumber>
    </recommendedName>
</protein>
<dbReference type="NCBIfam" id="TIGR02504">
    <property type="entry name" value="NrdJ_Z"/>
    <property type="match status" value="1"/>
</dbReference>
<keyword evidence="14" id="KW-0614">Plasmid</keyword>
<keyword evidence="7" id="KW-0215">Deoxyribonucleotide synthesis</keyword>
<comment type="catalytic activity">
    <reaction evidence="10 11">
        <text>a 2'-deoxyribonucleoside 5'-diphosphate + [thioredoxin]-disulfide + H2O = a ribonucleoside 5'-diphosphate + [thioredoxin]-dithiol</text>
        <dbReference type="Rhea" id="RHEA:23252"/>
        <dbReference type="Rhea" id="RHEA-COMP:10698"/>
        <dbReference type="Rhea" id="RHEA-COMP:10700"/>
        <dbReference type="ChEBI" id="CHEBI:15377"/>
        <dbReference type="ChEBI" id="CHEBI:29950"/>
        <dbReference type="ChEBI" id="CHEBI:50058"/>
        <dbReference type="ChEBI" id="CHEBI:57930"/>
        <dbReference type="ChEBI" id="CHEBI:73316"/>
        <dbReference type="EC" id="1.17.4.1"/>
    </reaction>
</comment>
<keyword evidence="5 11" id="KW-0547">Nucleotide-binding</keyword>
<dbReference type="Proteomes" id="UP001479520">
    <property type="component" value="Plasmid unnamed1"/>
</dbReference>
<name>A0ABZ2XKU0_9RHOO</name>
<dbReference type="EMBL" id="CP151407">
    <property type="protein sequence ID" value="WZJ23251.1"/>
    <property type="molecule type" value="Genomic_DNA"/>
</dbReference>
<evidence type="ECO:0000313" key="15">
    <source>
        <dbReference type="Proteomes" id="UP001479520"/>
    </source>
</evidence>
<evidence type="ECO:0000256" key="2">
    <source>
        <dbReference type="ARBA" id="ARBA00007405"/>
    </source>
</evidence>
<gene>
    <name evidence="14" type="ORF">AADV58_17740</name>
</gene>
<evidence type="ECO:0000256" key="5">
    <source>
        <dbReference type="ARBA" id="ARBA00022741"/>
    </source>
</evidence>
<evidence type="ECO:0000256" key="1">
    <source>
        <dbReference type="ARBA" id="ARBA00001922"/>
    </source>
</evidence>
<dbReference type="Gene3D" id="3.20.70.20">
    <property type="match status" value="1"/>
</dbReference>
<evidence type="ECO:0000256" key="8">
    <source>
        <dbReference type="ARBA" id="ARBA00023157"/>
    </source>
</evidence>
<comment type="function">
    <text evidence="11">Catalyzes the reduction of ribonucleotides to deoxyribonucleotides. May function to provide a pool of deoxyribonucleotide precursors for DNA repair during oxygen limitation and/or for immediate growth after restoration of oxygen.</text>
</comment>
<dbReference type="GO" id="GO:0004748">
    <property type="term" value="F:ribonucleoside-diphosphate reductase activity, thioredoxin disulfide as acceptor"/>
    <property type="evidence" value="ECO:0007669"/>
    <property type="project" value="UniProtKB-EC"/>
</dbReference>
<keyword evidence="9 11" id="KW-0170">Cobalt</keyword>
<evidence type="ECO:0000259" key="12">
    <source>
        <dbReference type="Pfam" id="PF00317"/>
    </source>
</evidence>
<accession>A0ABZ2XKU0</accession>
<comment type="cofactor">
    <cofactor evidence="1 11">
        <name>adenosylcob(III)alamin</name>
        <dbReference type="ChEBI" id="CHEBI:18408"/>
    </cofactor>
</comment>
<feature type="domain" description="Ribonucleotide reductase large subunit N-terminal" evidence="12">
    <location>
        <begin position="9"/>
        <end position="74"/>
    </location>
</feature>
<feature type="domain" description="Ribonucleotide reductase large subunit C-terminal" evidence="13">
    <location>
        <begin position="81"/>
        <end position="574"/>
    </location>
</feature>
<keyword evidence="4 11" id="KW-0237">DNA synthesis</keyword>
<keyword evidence="8" id="KW-1015">Disulfide bond</keyword>
<evidence type="ECO:0000256" key="11">
    <source>
        <dbReference type="RuleBase" id="RU364064"/>
    </source>
</evidence>
<dbReference type="InterPro" id="IPR000788">
    <property type="entry name" value="RNR_lg_C"/>
</dbReference>
<dbReference type="PANTHER" id="PTHR43371:SF1">
    <property type="entry name" value="RIBONUCLEOSIDE-DIPHOSPHATE REDUCTASE"/>
    <property type="match status" value="1"/>
</dbReference>
<sequence length="828" mass="90864">MELKQIEPQEISVIALNEKYAKEGESIQDVRRRVAKTLASKMENKEELADLYYDAQENLGLVMAGRINSAAGMDLEATLINCFVQPIDDTMSAPAGSGKVGIFNAVAQSAETMRRGGGVGYNFSAIRPANALVKGTHSRASGPISFMRVFDRTCETVESAGARRGAQMGILNISHPDIEEFIGAKQVSGALNNFNLSLGVSDAFIEAVRDDADWELVHAAEPHHELQGCYQRADGLWVYKKVKARDLWDKIMKSTYEVAEPGILFLDRMNKENNLNYCEVIEATNPCAEQPLPPYGACCLGSINLTVHVRHAFSDKAMFDFGSFSEAVTRGVEMLDKVLDHTVWPLPEQAESAANKRRIGLGFLGLGDALTMLGIRYDSPEGLEMARKISEVMRDVAYMTSVVLAQKFGAFPLFNAKKYLDQGGEFTKRLPERIRKEIRKHGIRNSHLLSIAPTGTISLAFADNASNGIEPAFSWTYNRTKIELDGSKKTYVVEDYAHRLYRMMGGDTENLPASFVNAQQISAISHAEMVAAVAPFIDSAISKTVNVPEDYPYEDFKNLYMRAWEMGLKGIATYRPNSVLGAVLSVEPKEPAAPAATVAPVSAHDDDPLFKRFAKRPAGELDAKISKIEYGTQTGKKTVYIAVSFQTVSGTINGKQVTIERPIEFFMPAGQKDKSQQWITAHMRSLSLVARTGGSVAEALSDMREVVWDDGPVRCGSYIREDQTEVPRYHESEVAALGYAFQQILHRKGFLDADGGQVPVHVLARDYAAKNNCGGECLEATEAYEQPEQSDAAVVYSGKPCKECGAHAVRKIDGCERCESCGAQGACS</sequence>
<evidence type="ECO:0000256" key="10">
    <source>
        <dbReference type="ARBA" id="ARBA00047754"/>
    </source>
</evidence>